<protein>
    <submittedName>
        <fullName evidence="1">Membrane-anchored protein</fullName>
    </submittedName>
</protein>
<dbReference type="Proteomes" id="UP001519287">
    <property type="component" value="Unassembled WGS sequence"/>
</dbReference>
<sequence>MTKPTTDLQAGSTFWKLHRTKLLVVLVILQVLFLLGTAGSSYAVRWLGKEIRLQTLPVDPRDLLYGDYVILNYEISTLPTSLLNKGEFPERGDTVYVLLKLNASDKAGTYDAVGIYTSKPSAAAEEAIIKARVEFNHGDTLRLEYGLEKYYVPENTGKELENQVGELVARVKVAPWSRAVIEGLEPK</sequence>
<keyword evidence="2" id="KW-1185">Reference proteome</keyword>
<organism evidence="1 2">
    <name type="scientific">Paenibacillus eucommiae</name>
    <dbReference type="NCBI Taxonomy" id="1355755"/>
    <lineage>
        <taxon>Bacteria</taxon>
        <taxon>Bacillati</taxon>
        <taxon>Bacillota</taxon>
        <taxon>Bacilli</taxon>
        <taxon>Bacillales</taxon>
        <taxon>Paenibacillaceae</taxon>
        <taxon>Paenibacillus</taxon>
    </lineage>
</organism>
<evidence type="ECO:0000313" key="2">
    <source>
        <dbReference type="Proteomes" id="UP001519287"/>
    </source>
</evidence>
<name>A0ABS4J7Q1_9BACL</name>
<dbReference type="RefSeq" id="WP_209977759.1">
    <property type="nucleotide sequence ID" value="NZ_JAGGLB010000040.1"/>
</dbReference>
<accession>A0ABS4J7Q1</accession>
<comment type="caution">
    <text evidence="1">The sequence shown here is derived from an EMBL/GenBank/DDBJ whole genome shotgun (WGS) entry which is preliminary data.</text>
</comment>
<evidence type="ECO:0000313" key="1">
    <source>
        <dbReference type="EMBL" id="MBP1995853.1"/>
    </source>
</evidence>
<dbReference type="EMBL" id="JAGGLB010000040">
    <property type="protein sequence ID" value="MBP1995853.1"/>
    <property type="molecule type" value="Genomic_DNA"/>
</dbReference>
<gene>
    <name evidence="1" type="ORF">J2Z66_007495</name>
</gene>
<reference evidence="1 2" key="1">
    <citation type="submission" date="2021-03" db="EMBL/GenBank/DDBJ databases">
        <title>Genomic Encyclopedia of Type Strains, Phase IV (KMG-IV): sequencing the most valuable type-strain genomes for metagenomic binning, comparative biology and taxonomic classification.</title>
        <authorList>
            <person name="Goeker M."/>
        </authorList>
    </citation>
    <scope>NUCLEOTIDE SEQUENCE [LARGE SCALE GENOMIC DNA]</scope>
    <source>
        <strain evidence="1 2">DSM 26048</strain>
    </source>
</reference>
<proteinExistence type="predicted"/>
<dbReference type="Pfam" id="PF14345">
    <property type="entry name" value="GDYXXLXY"/>
    <property type="match status" value="1"/>
</dbReference>
<dbReference type="InterPro" id="IPR025833">
    <property type="entry name" value="GDYXXLXY"/>
</dbReference>